<evidence type="ECO:0000313" key="4">
    <source>
        <dbReference type="Proteomes" id="UP000807504"/>
    </source>
</evidence>
<keyword evidence="4" id="KW-1185">Reference proteome</keyword>
<feature type="transmembrane region" description="Helical" evidence="2">
    <location>
        <begin position="55"/>
        <end position="75"/>
    </location>
</feature>
<keyword evidence="2" id="KW-1133">Transmembrane helix</keyword>
<dbReference type="EMBL" id="JABXBU010000012">
    <property type="protein sequence ID" value="KAF8788949.1"/>
    <property type="molecule type" value="Genomic_DNA"/>
</dbReference>
<name>A0A8T0FHI2_ARGBR</name>
<gene>
    <name evidence="3" type="ORF">HNY73_006935</name>
</gene>
<keyword evidence="2" id="KW-0812">Transmembrane</keyword>
<proteinExistence type="predicted"/>
<feature type="region of interest" description="Disordered" evidence="1">
    <location>
        <begin position="21"/>
        <end position="48"/>
    </location>
</feature>
<evidence type="ECO:0000256" key="1">
    <source>
        <dbReference type="SAM" id="MobiDB-lite"/>
    </source>
</evidence>
<reference evidence="3" key="2">
    <citation type="submission" date="2020-06" db="EMBL/GenBank/DDBJ databases">
        <authorList>
            <person name="Sheffer M."/>
        </authorList>
    </citation>
    <scope>NUCLEOTIDE SEQUENCE</scope>
</reference>
<organism evidence="3 4">
    <name type="scientific">Argiope bruennichi</name>
    <name type="common">Wasp spider</name>
    <name type="synonym">Aranea bruennichi</name>
    <dbReference type="NCBI Taxonomy" id="94029"/>
    <lineage>
        <taxon>Eukaryota</taxon>
        <taxon>Metazoa</taxon>
        <taxon>Ecdysozoa</taxon>
        <taxon>Arthropoda</taxon>
        <taxon>Chelicerata</taxon>
        <taxon>Arachnida</taxon>
        <taxon>Araneae</taxon>
        <taxon>Araneomorphae</taxon>
        <taxon>Entelegynae</taxon>
        <taxon>Araneoidea</taxon>
        <taxon>Araneidae</taxon>
        <taxon>Argiope</taxon>
    </lineage>
</organism>
<dbReference type="AlphaFoldDB" id="A0A8T0FHI2"/>
<evidence type="ECO:0000313" key="3">
    <source>
        <dbReference type="EMBL" id="KAF8788949.1"/>
    </source>
</evidence>
<evidence type="ECO:0000256" key="2">
    <source>
        <dbReference type="SAM" id="Phobius"/>
    </source>
</evidence>
<keyword evidence="2" id="KW-0472">Membrane</keyword>
<protein>
    <submittedName>
        <fullName evidence="3">Uncharacterized protein</fullName>
    </submittedName>
</protein>
<comment type="caution">
    <text evidence="3">The sequence shown here is derived from an EMBL/GenBank/DDBJ whole genome shotgun (WGS) entry which is preliminary data.</text>
</comment>
<dbReference type="Proteomes" id="UP000807504">
    <property type="component" value="Unassembled WGS sequence"/>
</dbReference>
<reference evidence="3" key="1">
    <citation type="journal article" date="2020" name="bioRxiv">
        <title>Chromosome-level reference genome of the European wasp spider Argiope bruennichi: a resource for studies on range expansion and evolutionary adaptation.</title>
        <authorList>
            <person name="Sheffer M.M."/>
            <person name="Hoppe A."/>
            <person name="Krehenwinkel H."/>
            <person name="Uhl G."/>
            <person name="Kuss A.W."/>
            <person name="Jensen L."/>
            <person name="Jensen C."/>
            <person name="Gillespie R.G."/>
            <person name="Hoff K.J."/>
            <person name="Prost S."/>
        </authorList>
    </citation>
    <scope>NUCLEOTIDE SEQUENCE</scope>
</reference>
<accession>A0A8T0FHI2</accession>
<sequence>MTDAKKSIDGGVCVNYTSPAIDASHAPIPNNPKYTPTRNEAQEQEDRKMQEGKNLFILIFSLSLSSLGHVSLEIWHGANNSAFTHIARAESEWEGGIGNLRAFGCPPIPNVPR</sequence>